<keyword evidence="5" id="KW-1185">Reference proteome</keyword>
<dbReference type="Proteomes" id="UP000199310">
    <property type="component" value="Unassembled WGS sequence"/>
</dbReference>
<dbReference type="PANTHER" id="PTHR44591">
    <property type="entry name" value="STRESS RESPONSE REGULATOR PROTEIN 1"/>
    <property type="match status" value="1"/>
</dbReference>
<dbReference type="InterPro" id="IPR011006">
    <property type="entry name" value="CheY-like_superfamily"/>
</dbReference>
<accession>A0A1I0NUX9</accession>
<dbReference type="InterPro" id="IPR001789">
    <property type="entry name" value="Sig_transdc_resp-reg_receiver"/>
</dbReference>
<evidence type="ECO:0000313" key="4">
    <source>
        <dbReference type="EMBL" id="SEW05449.1"/>
    </source>
</evidence>
<evidence type="ECO:0000259" key="3">
    <source>
        <dbReference type="PROSITE" id="PS50110"/>
    </source>
</evidence>
<feature type="modified residue" description="4-aspartylphosphate" evidence="2">
    <location>
        <position position="55"/>
    </location>
</feature>
<dbReference type="OrthoDB" id="1646880at2"/>
<protein>
    <submittedName>
        <fullName evidence="4">Two component transcriptional regulator, LytTR family</fullName>
    </submittedName>
</protein>
<dbReference type="RefSeq" id="WP_089889813.1">
    <property type="nucleotide sequence ID" value="NZ_FOJG01000001.1"/>
</dbReference>
<reference evidence="5" key="1">
    <citation type="submission" date="2016-10" db="EMBL/GenBank/DDBJ databases">
        <authorList>
            <person name="Varghese N."/>
            <person name="Submissions S."/>
        </authorList>
    </citation>
    <scope>NUCLEOTIDE SEQUENCE [LARGE SCALE GENOMIC DNA]</scope>
    <source>
        <strain evidence="5">DSM 3695</strain>
    </source>
</reference>
<dbReference type="GO" id="GO:0003677">
    <property type="term" value="F:DNA binding"/>
    <property type="evidence" value="ECO:0007669"/>
    <property type="project" value="InterPro"/>
</dbReference>
<dbReference type="Pfam" id="PF04397">
    <property type="entry name" value="LytTR"/>
    <property type="match status" value="1"/>
</dbReference>
<evidence type="ECO:0000313" key="5">
    <source>
        <dbReference type="Proteomes" id="UP000199310"/>
    </source>
</evidence>
<dbReference type="SUPFAM" id="SSF52172">
    <property type="entry name" value="CheY-like"/>
    <property type="match status" value="1"/>
</dbReference>
<dbReference type="GO" id="GO:0000160">
    <property type="term" value="P:phosphorelay signal transduction system"/>
    <property type="evidence" value="ECO:0007669"/>
    <property type="project" value="InterPro"/>
</dbReference>
<dbReference type="SMART" id="SM00850">
    <property type="entry name" value="LytTR"/>
    <property type="match status" value="1"/>
</dbReference>
<evidence type="ECO:0000256" key="2">
    <source>
        <dbReference type="PROSITE-ProRule" id="PRU00169"/>
    </source>
</evidence>
<sequence length="250" mass="28182">MIKAIIIDDERNSRDIIALMLGKYCPEITIADTATDCADGIEKIKQHLPQLVFLDLEMPDGTGFDVLAGTLPEIPFEAVFVTAFEKKFLHVIRFSDVELILKPIDKESLLQAVALVTERINTGSSKDRYRVLLENFNNSRPAAWQLLIPATNGQAYTINIPAIEYLETQADNCIFHLNTGKHITAVASFRYYADLFTSLQFYQINNNQMIQISNISHMDGSAGKVVLKGGSVLDITERRQRDLLQRMTHH</sequence>
<dbReference type="InterPro" id="IPR050595">
    <property type="entry name" value="Bact_response_regulator"/>
</dbReference>
<dbReference type="STRING" id="29529.SAMN04488122_0386"/>
<dbReference type="PANTHER" id="PTHR44591:SF3">
    <property type="entry name" value="RESPONSE REGULATORY DOMAIN-CONTAINING PROTEIN"/>
    <property type="match status" value="1"/>
</dbReference>
<dbReference type="Pfam" id="PF00072">
    <property type="entry name" value="Response_reg"/>
    <property type="match status" value="1"/>
</dbReference>
<dbReference type="PROSITE" id="PS50110">
    <property type="entry name" value="RESPONSE_REGULATORY"/>
    <property type="match status" value="1"/>
</dbReference>
<gene>
    <name evidence="4" type="ORF">SAMN04488122_0386</name>
</gene>
<dbReference type="Gene3D" id="2.40.50.1020">
    <property type="entry name" value="LytTr DNA-binding domain"/>
    <property type="match status" value="1"/>
</dbReference>
<dbReference type="AlphaFoldDB" id="A0A1I0NUX9"/>
<proteinExistence type="predicted"/>
<name>A0A1I0NUX9_9BACT</name>
<dbReference type="SMART" id="SM00448">
    <property type="entry name" value="REC"/>
    <property type="match status" value="1"/>
</dbReference>
<dbReference type="EMBL" id="FOJG01000001">
    <property type="protein sequence ID" value="SEW05449.1"/>
    <property type="molecule type" value="Genomic_DNA"/>
</dbReference>
<feature type="domain" description="Response regulatory" evidence="3">
    <location>
        <begin position="3"/>
        <end position="117"/>
    </location>
</feature>
<dbReference type="Gene3D" id="3.40.50.2300">
    <property type="match status" value="1"/>
</dbReference>
<organism evidence="4 5">
    <name type="scientific">Chitinophaga arvensicola</name>
    <dbReference type="NCBI Taxonomy" id="29529"/>
    <lineage>
        <taxon>Bacteria</taxon>
        <taxon>Pseudomonadati</taxon>
        <taxon>Bacteroidota</taxon>
        <taxon>Chitinophagia</taxon>
        <taxon>Chitinophagales</taxon>
        <taxon>Chitinophagaceae</taxon>
        <taxon>Chitinophaga</taxon>
    </lineage>
</organism>
<dbReference type="InterPro" id="IPR007492">
    <property type="entry name" value="LytTR_DNA-bd_dom"/>
</dbReference>
<evidence type="ECO:0000256" key="1">
    <source>
        <dbReference type="ARBA" id="ARBA00022553"/>
    </source>
</evidence>
<keyword evidence="1 2" id="KW-0597">Phosphoprotein</keyword>